<dbReference type="EMBL" id="CP043732">
    <property type="protein sequence ID" value="QMU97740.1"/>
    <property type="molecule type" value="Genomic_DNA"/>
</dbReference>
<evidence type="ECO:0000313" key="3">
    <source>
        <dbReference type="Proteomes" id="UP000515708"/>
    </source>
</evidence>
<dbReference type="InterPro" id="IPR043777">
    <property type="entry name" value="DUF5719"/>
</dbReference>
<reference evidence="2 3" key="1">
    <citation type="journal article" date="2020" name="Front. Microbiol.">
        <title>Design of Bacterial Strain-Specific qPCR Assays Using NGS Data and Publicly Available Resources and Its Application to Track Biocontrol Strains.</title>
        <authorList>
            <person name="Hernandez I."/>
            <person name="Sant C."/>
            <person name="Martinez R."/>
            <person name="Fernandez C."/>
        </authorList>
    </citation>
    <scope>NUCLEOTIDE SEQUENCE [LARGE SCALE GENOMIC DNA]</scope>
    <source>
        <strain evidence="2 3">B24</strain>
    </source>
</reference>
<dbReference type="PROSITE" id="PS51257">
    <property type="entry name" value="PROKAR_LIPOPROTEIN"/>
    <property type="match status" value="1"/>
</dbReference>
<keyword evidence="1" id="KW-0732">Signal</keyword>
<dbReference type="RefSeq" id="WP_182252741.1">
    <property type="nucleotide sequence ID" value="NZ_CP043732.1"/>
</dbReference>
<accession>A0A7D8A9V0</accession>
<feature type="chain" id="PRO_5039495889" description="Secreted protein" evidence="1">
    <location>
        <begin position="35"/>
        <end position="456"/>
    </location>
</feature>
<proteinExistence type="predicted"/>
<dbReference type="AlphaFoldDB" id="A0A7D8A9V0"/>
<name>A0A7D8A9V0_9MICO</name>
<evidence type="ECO:0008006" key="4">
    <source>
        <dbReference type="Google" id="ProtNLM"/>
    </source>
</evidence>
<evidence type="ECO:0000313" key="2">
    <source>
        <dbReference type="EMBL" id="QMU97740.1"/>
    </source>
</evidence>
<organism evidence="2 3">
    <name type="scientific">Microbacterium esteraromaticum</name>
    <dbReference type="NCBI Taxonomy" id="57043"/>
    <lineage>
        <taxon>Bacteria</taxon>
        <taxon>Bacillati</taxon>
        <taxon>Actinomycetota</taxon>
        <taxon>Actinomycetes</taxon>
        <taxon>Micrococcales</taxon>
        <taxon>Microbacteriaceae</taxon>
        <taxon>Microbacterium</taxon>
    </lineage>
</organism>
<feature type="signal peptide" evidence="1">
    <location>
        <begin position="1"/>
        <end position="34"/>
    </location>
</feature>
<dbReference type="Proteomes" id="UP000515708">
    <property type="component" value="Chromosome"/>
</dbReference>
<sequence>MKQRTVHLAATGARIATGAAVATACVLGVAAAAAAPWPTVRGTAASTTVTPVPGDSTIVCNGSFRALGRDSSRADLLVSAAVPLLRLDAGDHQTTSVPLEMPGVLGGEGALSIIGEVSERSAPLISASESVTMADEDLSGFAAAPCREATMRSWIVGGDGSTGSSDVLVLSNPADVAATVVLNVYGTQRTTATRIVPPKTQVSLSLASVAGAETRPVVEVVASGAPVRAALQSAHVRTLDAVGIDVQDGSGGAQESVRLLGVQSQPIAEGDDSTGVLVRILAPSDAATATVRVRGGGGDLGADEYTIDLSAGVPAEISLSGIPAGAHDIEIDATAPIVAAARQTARADGREDFSWMLPAPQLTGTVPFTVPSGAPAALHLRNAEQRPVTVTLEGADPQTIELPAGGSTQVDVRAGGHRMTTAGSVHAAIGLMGDAAIAGWPLWAPPATQQPIVVRP</sequence>
<gene>
    <name evidence="2" type="ORF">FVO59_11355</name>
</gene>
<dbReference type="Pfam" id="PF18986">
    <property type="entry name" value="DUF5719"/>
    <property type="match status" value="1"/>
</dbReference>
<evidence type="ECO:0000256" key="1">
    <source>
        <dbReference type="SAM" id="SignalP"/>
    </source>
</evidence>
<protein>
    <recommendedName>
        <fullName evidence="4">Secreted protein</fullName>
    </recommendedName>
</protein>